<dbReference type="Gene3D" id="3.40.50.2300">
    <property type="match status" value="2"/>
</dbReference>
<proteinExistence type="predicted"/>
<sequence>MDVAISQPVPEYSQTSVKYLQQGHDGAQLAAGPTAHDSVVVEQDGFLVDQLPAPIVTKDNASDPNLWGNK</sequence>
<organism evidence="1 2">
    <name type="scientific">Rhodococcus opacus</name>
    <name type="common">Nocardia opaca</name>
    <dbReference type="NCBI Taxonomy" id="37919"/>
    <lineage>
        <taxon>Bacteria</taxon>
        <taxon>Bacillati</taxon>
        <taxon>Actinomycetota</taxon>
        <taxon>Actinomycetes</taxon>
        <taxon>Mycobacteriales</taxon>
        <taxon>Nocardiaceae</taxon>
        <taxon>Rhodococcus</taxon>
    </lineage>
</organism>
<comment type="caution">
    <text evidence="1">The sequence shown here is derived from an EMBL/GenBank/DDBJ whole genome shotgun (WGS) entry which is preliminary data.</text>
</comment>
<dbReference type="Proteomes" id="UP000239290">
    <property type="component" value="Unassembled WGS sequence"/>
</dbReference>
<dbReference type="EMBL" id="PUIO01000044">
    <property type="protein sequence ID" value="PQP19509.1"/>
    <property type="molecule type" value="Genomic_DNA"/>
</dbReference>
<protein>
    <submittedName>
        <fullName evidence="1">Uncharacterized protein</fullName>
    </submittedName>
</protein>
<evidence type="ECO:0000313" key="2">
    <source>
        <dbReference type="Proteomes" id="UP000239290"/>
    </source>
</evidence>
<evidence type="ECO:0000313" key="1">
    <source>
        <dbReference type="EMBL" id="PQP19509.1"/>
    </source>
</evidence>
<gene>
    <name evidence="1" type="ORF">C5613_29980</name>
</gene>
<name>A0A2S8IXU5_RHOOP</name>
<accession>A0A2S8IXU5</accession>
<reference evidence="2" key="1">
    <citation type="submission" date="2018-02" db="EMBL/GenBank/DDBJ databases">
        <title>Draft genome sequencing of Rhodococcus opacus KU647198.</title>
        <authorList>
            <person name="Zheng B.-X."/>
        </authorList>
    </citation>
    <scope>NUCLEOTIDE SEQUENCE [LARGE SCALE GENOMIC DNA]</scope>
    <source>
        <strain evidence="2">04-OD7</strain>
    </source>
</reference>
<dbReference type="AlphaFoldDB" id="A0A2S8IXU5"/>